<protein>
    <recommendedName>
        <fullName evidence="3">RING-type domain-containing protein</fullName>
    </recommendedName>
</protein>
<name>A0A218Z4A0_9HELO</name>
<dbReference type="InParanoid" id="A0A218Z4A0"/>
<dbReference type="InterPro" id="IPR001841">
    <property type="entry name" value="Znf_RING"/>
</dbReference>
<dbReference type="Proteomes" id="UP000242519">
    <property type="component" value="Unassembled WGS sequence"/>
</dbReference>
<feature type="region of interest" description="Disordered" evidence="2">
    <location>
        <begin position="1"/>
        <end position="22"/>
    </location>
</feature>
<keyword evidence="1" id="KW-0862">Zinc</keyword>
<keyword evidence="5" id="KW-1185">Reference proteome</keyword>
<keyword evidence="1" id="KW-0479">Metal-binding</keyword>
<organism evidence="4 5">
    <name type="scientific">Diplocarpon coronariae</name>
    <dbReference type="NCBI Taxonomy" id="2795749"/>
    <lineage>
        <taxon>Eukaryota</taxon>
        <taxon>Fungi</taxon>
        <taxon>Dikarya</taxon>
        <taxon>Ascomycota</taxon>
        <taxon>Pezizomycotina</taxon>
        <taxon>Leotiomycetes</taxon>
        <taxon>Helotiales</taxon>
        <taxon>Drepanopezizaceae</taxon>
        <taxon>Diplocarpon</taxon>
    </lineage>
</organism>
<comment type="caution">
    <text evidence="4">The sequence shown here is derived from an EMBL/GenBank/DDBJ whole genome shotgun (WGS) entry which is preliminary data.</text>
</comment>
<evidence type="ECO:0000313" key="4">
    <source>
        <dbReference type="EMBL" id="OWP02085.1"/>
    </source>
</evidence>
<gene>
    <name evidence="4" type="ORF">B2J93_1557</name>
</gene>
<dbReference type="SUPFAM" id="SSF57850">
    <property type="entry name" value="RING/U-box"/>
    <property type="match status" value="1"/>
</dbReference>
<dbReference type="AlphaFoldDB" id="A0A218Z4A0"/>
<evidence type="ECO:0000259" key="3">
    <source>
        <dbReference type="PROSITE" id="PS50089"/>
    </source>
</evidence>
<evidence type="ECO:0000256" key="2">
    <source>
        <dbReference type="SAM" id="MobiDB-lite"/>
    </source>
</evidence>
<dbReference type="PROSITE" id="PS50089">
    <property type="entry name" value="ZF_RING_2"/>
    <property type="match status" value="1"/>
</dbReference>
<dbReference type="Pfam" id="PF13639">
    <property type="entry name" value="zf-RING_2"/>
    <property type="match status" value="1"/>
</dbReference>
<dbReference type="FunCoup" id="A0A218Z4A0">
    <property type="interactions" value="2"/>
</dbReference>
<sequence>MANPYEVEHSIKTSSQSRTRRPDMSSFFNQLSQIEVSSTRHNRHAVPTPVEVAAADRLVQEQYRALLASAPRSNAENAALLESLIAALGEDIEDPPAKVAGVPQSYLDELERVPKRTLKKTETCPICNECFLDDAYPLVVRLPCHATHKFDLECVGPWLRLQGTCPLDRKVLLKKREVPEVEVEEDEDYDEMFA</sequence>
<dbReference type="OrthoDB" id="8062037at2759"/>
<dbReference type="InterPro" id="IPR013083">
    <property type="entry name" value="Znf_RING/FYVE/PHD"/>
</dbReference>
<dbReference type="GO" id="GO:0008270">
    <property type="term" value="F:zinc ion binding"/>
    <property type="evidence" value="ECO:0007669"/>
    <property type="project" value="UniProtKB-KW"/>
</dbReference>
<accession>A0A218Z4A0</accession>
<evidence type="ECO:0000256" key="1">
    <source>
        <dbReference type="PROSITE-ProRule" id="PRU00175"/>
    </source>
</evidence>
<evidence type="ECO:0000313" key="5">
    <source>
        <dbReference type="Proteomes" id="UP000242519"/>
    </source>
</evidence>
<dbReference type="EMBL" id="MZNU01000252">
    <property type="protein sequence ID" value="OWP02085.1"/>
    <property type="molecule type" value="Genomic_DNA"/>
</dbReference>
<reference evidence="4 5" key="1">
    <citation type="submission" date="2017-04" db="EMBL/GenBank/DDBJ databases">
        <title>Draft genome sequence of Marssonina coronaria NL1: causal agent of apple blotch.</title>
        <authorList>
            <person name="Cheng Q."/>
        </authorList>
    </citation>
    <scope>NUCLEOTIDE SEQUENCE [LARGE SCALE GENOMIC DNA]</scope>
    <source>
        <strain evidence="4 5">NL1</strain>
    </source>
</reference>
<feature type="domain" description="RING-type" evidence="3">
    <location>
        <begin position="124"/>
        <end position="169"/>
    </location>
</feature>
<proteinExistence type="predicted"/>
<keyword evidence="1" id="KW-0863">Zinc-finger</keyword>
<dbReference type="STRING" id="503106.A0A218Z4A0"/>
<feature type="compositionally biased region" description="Basic and acidic residues" evidence="2">
    <location>
        <begin position="1"/>
        <end position="11"/>
    </location>
</feature>
<dbReference type="Gene3D" id="3.30.40.10">
    <property type="entry name" value="Zinc/RING finger domain, C3HC4 (zinc finger)"/>
    <property type="match status" value="1"/>
</dbReference>